<dbReference type="EMBL" id="WKZA01000008">
    <property type="protein sequence ID" value="MSA94134.1"/>
    <property type="molecule type" value="Genomic_DNA"/>
</dbReference>
<evidence type="ECO:0000313" key="2">
    <source>
        <dbReference type="Proteomes" id="UP000462865"/>
    </source>
</evidence>
<proteinExistence type="predicted"/>
<comment type="caution">
    <text evidence="1">The sequence shown here is derived from an EMBL/GenBank/DDBJ whole genome shotgun (WGS) entry which is preliminary data.</text>
</comment>
<name>A0A7K0I7T0_9ACTN</name>
<dbReference type="RefSeq" id="WP_154270152.1">
    <property type="nucleotide sequence ID" value="NZ_WKZA01000008.1"/>
</dbReference>
<dbReference type="AlphaFoldDB" id="A0A7K0I7T0"/>
<dbReference type="Proteomes" id="UP000462865">
    <property type="component" value="Unassembled WGS sequence"/>
</dbReference>
<protein>
    <submittedName>
        <fullName evidence="1">Uncharacterized protein</fullName>
    </submittedName>
</protein>
<organism evidence="1 2">
    <name type="scientific">Gordonibacter urolithinfaciens</name>
    <dbReference type="NCBI Taxonomy" id="1335613"/>
    <lineage>
        <taxon>Bacteria</taxon>
        <taxon>Bacillati</taxon>
        <taxon>Actinomycetota</taxon>
        <taxon>Coriobacteriia</taxon>
        <taxon>Eggerthellales</taxon>
        <taxon>Eggerthellaceae</taxon>
        <taxon>Gordonibacter</taxon>
    </lineage>
</organism>
<reference evidence="1 2" key="1">
    <citation type="journal article" date="2019" name="Nat. Med.">
        <title>A library of human gut bacterial isolates paired with longitudinal multiomics data enables mechanistic microbiome research.</title>
        <authorList>
            <person name="Poyet M."/>
            <person name="Groussin M."/>
            <person name="Gibbons S.M."/>
            <person name="Avila-Pacheco J."/>
            <person name="Jiang X."/>
            <person name="Kearney S.M."/>
            <person name="Perrotta A.R."/>
            <person name="Berdy B."/>
            <person name="Zhao S."/>
            <person name="Lieberman T.D."/>
            <person name="Swanson P.K."/>
            <person name="Smith M."/>
            <person name="Roesemann S."/>
            <person name="Alexander J.E."/>
            <person name="Rich S.A."/>
            <person name="Livny J."/>
            <person name="Vlamakis H."/>
            <person name="Clish C."/>
            <person name="Bullock K."/>
            <person name="Deik A."/>
            <person name="Scott J."/>
            <person name="Pierce K.A."/>
            <person name="Xavier R.J."/>
            <person name="Alm E.J."/>
        </authorList>
    </citation>
    <scope>NUCLEOTIDE SEQUENCE [LARGE SCALE GENOMIC DNA]</scope>
    <source>
        <strain evidence="1 2">BIOML-A1</strain>
    </source>
</reference>
<accession>A0A7K0I7T0</accession>
<gene>
    <name evidence="1" type="ORF">GKG38_03480</name>
</gene>
<evidence type="ECO:0000313" key="1">
    <source>
        <dbReference type="EMBL" id="MSA94134.1"/>
    </source>
</evidence>
<sequence length="567" mass="61065">MDMNEHGRNETDIFRYTDVEYTPDGYSDVYRWDDFLGIAGGHVLSAKCIVDSVSPGGDFEGDEPEYAYACEIVGCCGLRDGVALFRPVSHGGADLIQIAFLRNDVDDATGAYTERFEAGSFDLPAADLPRSEFGVDLLEYFSGRSFKCTPGVSRGLDPREAVDSIEDAIGCDLGLFGGFWLGVPGEADMRVGPYTKKSLLDFSYYAKELSCRYGFADSDILEIARHLPDECPDCLAAVKAYLDCEYVPGGDAPDEKTYRWGDFLEIAGGDARYAAMLVDRTAAGEPEAGLHPETLVDQDIRDGEAFMLAGRPIAPEDAYDLPGTVHGLYKELADNVDRFGMLFRDWRGFAAGTDADDVLRAIDGAFGETEYSRAGTVLGAYADDTFMSPLYVAQDAPRDVTPLTPWEDEDGVAFLSRTLDADAGVPVPCLWYCMRDGEQGFEVGGVKLDCSKIGFDEVSAAAASNGIDCVLAYLGESPRGLEPLCDIAVRRVDAGMSDVVRHFGNRDEAMAMLGAITGCRVQAYGVDTLTYRASLGNAAAAKLAAGALAMNDRLSGRGNAVEAGCRL</sequence>